<keyword evidence="9 10" id="KW-0539">Nucleus</keyword>
<feature type="region of interest" description="Disordered" evidence="11">
    <location>
        <begin position="1"/>
        <end position="21"/>
    </location>
</feature>
<dbReference type="InterPro" id="IPR050998">
    <property type="entry name" value="FOXP"/>
</dbReference>
<evidence type="ECO:0000313" key="14">
    <source>
        <dbReference type="RefSeq" id="XP_022242989.1"/>
    </source>
</evidence>
<dbReference type="PANTHER" id="PTHR45796:SF4">
    <property type="entry name" value="FORKHEAD BOX P, ISOFORM C"/>
    <property type="match status" value="1"/>
</dbReference>
<reference evidence="14" key="1">
    <citation type="submission" date="2025-08" db="UniProtKB">
        <authorList>
            <consortium name="RefSeq"/>
        </authorList>
    </citation>
    <scope>IDENTIFICATION</scope>
    <source>
        <tissue evidence="14">Muscle</tissue>
    </source>
</reference>
<keyword evidence="13" id="KW-1185">Reference proteome</keyword>
<feature type="region of interest" description="Disordered" evidence="11">
    <location>
        <begin position="78"/>
        <end position="97"/>
    </location>
</feature>
<evidence type="ECO:0000256" key="10">
    <source>
        <dbReference type="PROSITE-ProRule" id="PRU00089"/>
    </source>
</evidence>
<dbReference type="InterPro" id="IPR036388">
    <property type="entry name" value="WH-like_DNA-bd_sf"/>
</dbReference>
<dbReference type="SUPFAM" id="SSF46785">
    <property type="entry name" value="Winged helix' DNA-binding domain"/>
    <property type="match status" value="1"/>
</dbReference>
<sequence length="852" mass="95473">MRPLVELTSGQSSPETPPNRETVIQSVTGFYKNQSDRNLNHLLNFYYDRNGHYSEEENGAMMDHTDDADVAINLSTSQTTRSSLATPSLNTESVDNELQTSKDHLFRKTRISPEKELDGEKDASTTISPLLMMNSQFLAHHQMQQLLQQQVLSPTQLQQLLQQQQSLFMQQQQQQQQQQQVEQLESFIPQLHEQLQLNMMQQSQILNNLNSVASGDKAKSSRQQLQIQLQQLALQQHQLMQQLQLSHRYSILGLPPFLLSQGISSSDFQNLWKDEALSVEERSLKSGLNGMIHNTSTTVSNCQSSVLSILSPDHLLNGQQQKEGFRLPNSVPSSKSGFTRQQNSSCSIKEDISWSVANQLHPLFGHGVCKWPGCETVCEDQQSFILHLNKEHHLDDRSTAQARVQMQVVSQLEIQLTKEKDRLEAMMKHLHMKSPNSSSDSSKQALPPLSKPTCTSPQLSLPITSVCTSGGLFPSLTKPVPTSQLSLPSVSVSSPARLLSVALTTMANTSPLMTIPPRLIPTNSLPLHPSSHSTVGPIRRRLSDKGCPSLAVFDGTVIDSSMRRRVAEKSNLDISEEIQRNREFYKNADVRPPFTYASLIRQAIIESHEKQLTLNEIYCWFQNTFCYFRRNAATWKNAVRHNLSLHKCFRRVENVKGAVWTVDELEFYKRRPQRIQERIAGVQVGPQTTITQAPSHGYKSPTLQQNPGLCGENLTASLQAALAESNLSFLSTSKPGGTTNASTLAPTSFSLAMSKAIEDDHYLMDVVNVNMNYERPNSLTNNDVHIKQEPLLEEHTNGEDNFSDHHTSSVFHHFTEDSGHDQEGEIPVHIEEAEDLSIPANVVSDKSPTTCL</sequence>
<accession>A0ABM1SH84</accession>
<dbReference type="InterPro" id="IPR030456">
    <property type="entry name" value="TF_fork_head_CS_2"/>
</dbReference>
<dbReference type="InterPro" id="IPR047412">
    <property type="entry name" value="FH_FOXP1_P2"/>
</dbReference>
<dbReference type="PROSITE" id="PS50039">
    <property type="entry name" value="FORK_HEAD_3"/>
    <property type="match status" value="1"/>
</dbReference>
<comment type="subcellular location">
    <subcellularLocation>
        <location evidence="1 10">Nucleus</location>
    </subcellularLocation>
</comment>
<keyword evidence="6" id="KW-0805">Transcription regulation</keyword>
<dbReference type="Pfam" id="PF00250">
    <property type="entry name" value="Forkhead"/>
    <property type="match status" value="1"/>
</dbReference>
<keyword evidence="3" id="KW-0479">Metal-binding</keyword>
<name>A0ABM1SH84_LIMPO</name>
<dbReference type="Gene3D" id="1.10.10.10">
    <property type="entry name" value="Winged helix-like DNA-binding domain superfamily/Winged helix DNA-binding domain"/>
    <property type="match status" value="1"/>
</dbReference>
<organism evidence="13 14">
    <name type="scientific">Limulus polyphemus</name>
    <name type="common">Atlantic horseshoe crab</name>
    <dbReference type="NCBI Taxonomy" id="6850"/>
    <lineage>
        <taxon>Eukaryota</taxon>
        <taxon>Metazoa</taxon>
        <taxon>Ecdysozoa</taxon>
        <taxon>Arthropoda</taxon>
        <taxon>Chelicerata</taxon>
        <taxon>Merostomata</taxon>
        <taxon>Xiphosura</taxon>
        <taxon>Limulidae</taxon>
        <taxon>Limulus</taxon>
    </lineage>
</organism>
<dbReference type="Pfam" id="PF16159">
    <property type="entry name" value="FOXP-CC"/>
    <property type="match status" value="1"/>
</dbReference>
<gene>
    <name evidence="14" type="primary">LOC106460540</name>
</gene>
<dbReference type="PRINTS" id="PR00053">
    <property type="entry name" value="FORKHEAD"/>
</dbReference>
<keyword evidence="5" id="KW-0862">Zinc</keyword>
<evidence type="ECO:0000256" key="4">
    <source>
        <dbReference type="ARBA" id="ARBA00022771"/>
    </source>
</evidence>
<evidence type="ECO:0000256" key="9">
    <source>
        <dbReference type="ARBA" id="ARBA00023242"/>
    </source>
</evidence>
<evidence type="ECO:0000256" key="5">
    <source>
        <dbReference type="ARBA" id="ARBA00022833"/>
    </source>
</evidence>
<feature type="DNA-binding region" description="Fork-head" evidence="10">
    <location>
        <begin position="591"/>
        <end position="664"/>
    </location>
</feature>
<feature type="region of interest" description="Disordered" evidence="11">
    <location>
        <begin position="431"/>
        <end position="456"/>
    </location>
</feature>
<dbReference type="CDD" id="cd20065">
    <property type="entry name" value="FH_FOXP2"/>
    <property type="match status" value="1"/>
</dbReference>
<evidence type="ECO:0000256" key="3">
    <source>
        <dbReference type="ARBA" id="ARBA00022723"/>
    </source>
</evidence>
<evidence type="ECO:0000256" key="2">
    <source>
        <dbReference type="ARBA" id="ARBA00022491"/>
    </source>
</evidence>
<evidence type="ECO:0000259" key="12">
    <source>
        <dbReference type="PROSITE" id="PS50039"/>
    </source>
</evidence>
<evidence type="ECO:0000256" key="7">
    <source>
        <dbReference type="ARBA" id="ARBA00023125"/>
    </source>
</evidence>
<evidence type="ECO:0000313" key="13">
    <source>
        <dbReference type="Proteomes" id="UP000694941"/>
    </source>
</evidence>
<evidence type="ECO:0000256" key="8">
    <source>
        <dbReference type="ARBA" id="ARBA00023163"/>
    </source>
</evidence>
<evidence type="ECO:0000256" key="6">
    <source>
        <dbReference type="ARBA" id="ARBA00023015"/>
    </source>
</evidence>
<proteinExistence type="predicted"/>
<evidence type="ECO:0000256" key="11">
    <source>
        <dbReference type="SAM" id="MobiDB-lite"/>
    </source>
</evidence>
<dbReference type="GeneID" id="106460540"/>
<dbReference type="PANTHER" id="PTHR45796">
    <property type="entry name" value="FORKHEAD BOX P, ISOFORM C"/>
    <property type="match status" value="1"/>
</dbReference>
<dbReference type="InterPro" id="IPR001766">
    <property type="entry name" value="Fork_head_dom"/>
</dbReference>
<keyword evidence="4" id="KW-0863">Zinc-finger</keyword>
<dbReference type="InterPro" id="IPR036390">
    <property type="entry name" value="WH_DNA-bd_sf"/>
</dbReference>
<keyword evidence="7 10" id="KW-0238">DNA-binding</keyword>
<keyword evidence="8" id="KW-0804">Transcription</keyword>
<dbReference type="Gene3D" id="1.20.5.340">
    <property type="match status" value="1"/>
</dbReference>
<dbReference type="PROSITE" id="PS00658">
    <property type="entry name" value="FORK_HEAD_2"/>
    <property type="match status" value="1"/>
</dbReference>
<protein>
    <submittedName>
        <fullName evidence="14">Forkhead box protein P1-like isoform X1</fullName>
    </submittedName>
</protein>
<feature type="domain" description="Fork-head" evidence="12">
    <location>
        <begin position="591"/>
        <end position="664"/>
    </location>
</feature>
<keyword evidence="2" id="KW-0678">Repressor</keyword>
<dbReference type="SMART" id="SM00339">
    <property type="entry name" value="FH"/>
    <property type="match status" value="1"/>
</dbReference>
<dbReference type="InterPro" id="IPR032354">
    <property type="entry name" value="FOXP-CC"/>
</dbReference>
<evidence type="ECO:0000256" key="1">
    <source>
        <dbReference type="ARBA" id="ARBA00004123"/>
    </source>
</evidence>
<dbReference type="RefSeq" id="XP_022242989.1">
    <property type="nucleotide sequence ID" value="XM_022387281.1"/>
</dbReference>
<dbReference type="Proteomes" id="UP000694941">
    <property type="component" value="Unplaced"/>
</dbReference>